<keyword evidence="4" id="KW-1185">Reference proteome</keyword>
<keyword evidence="1" id="KW-0732">Signal</keyword>
<protein>
    <recommendedName>
        <fullName evidence="2">DUF4136 domain-containing protein</fullName>
    </recommendedName>
</protein>
<organism evidence="3 4">
    <name type="scientific">Thalassotalea eurytherma</name>
    <dbReference type="NCBI Taxonomy" id="1144278"/>
    <lineage>
        <taxon>Bacteria</taxon>
        <taxon>Pseudomonadati</taxon>
        <taxon>Pseudomonadota</taxon>
        <taxon>Gammaproteobacteria</taxon>
        <taxon>Alteromonadales</taxon>
        <taxon>Colwelliaceae</taxon>
        <taxon>Thalassotalea</taxon>
    </lineage>
</organism>
<dbReference type="InterPro" id="IPR025411">
    <property type="entry name" value="DUF4136"/>
</dbReference>
<sequence>MKLKNIIAAVAFSFILVACSSTHNAKVNFDKNDQIDTSNYKTFAWISESKTLALPIDLNPVMQVRVEESIEQVFIDKGYKLIDDAEAADFTIAYTVGSRDKVKVDSYPASYHGSFGWGRGYYPSHRYYGMSAGTETRVSSYTEGKLAIDIFDVKTKQPAWHGWAVKRLKNGTQEAPKEVITEIVSQVISQFNVTPVQ</sequence>
<evidence type="ECO:0000259" key="2">
    <source>
        <dbReference type="Pfam" id="PF13590"/>
    </source>
</evidence>
<evidence type="ECO:0000313" key="3">
    <source>
        <dbReference type="EMBL" id="GLX80876.1"/>
    </source>
</evidence>
<name>A0ABQ6GY55_9GAMM</name>
<dbReference type="EMBL" id="BSSU01000002">
    <property type="protein sequence ID" value="GLX80876.1"/>
    <property type="molecule type" value="Genomic_DNA"/>
</dbReference>
<dbReference type="RefSeq" id="WP_284206198.1">
    <property type="nucleotide sequence ID" value="NZ_BSSU01000002.1"/>
</dbReference>
<dbReference type="Proteomes" id="UP001157133">
    <property type="component" value="Unassembled WGS sequence"/>
</dbReference>
<accession>A0ABQ6GY55</accession>
<reference evidence="3 4" key="1">
    <citation type="submission" date="2023-03" db="EMBL/GenBank/DDBJ databases">
        <title>Draft genome sequence of Thalassotalea eurytherma JCM 18482T.</title>
        <authorList>
            <person name="Sawabe T."/>
        </authorList>
    </citation>
    <scope>NUCLEOTIDE SEQUENCE [LARGE SCALE GENOMIC DNA]</scope>
    <source>
        <strain evidence="3 4">JCM 18482</strain>
    </source>
</reference>
<feature type="domain" description="DUF4136" evidence="2">
    <location>
        <begin position="28"/>
        <end position="191"/>
    </location>
</feature>
<evidence type="ECO:0000313" key="4">
    <source>
        <dbReference type="Proteomes" id="UP001157133"/>
    </source>
</evidence>
<dbReference type="Pfam" id="PF13590">
    <property type="entry name" value="DUF4136"/>
    <property type="match status" value="1"/>
</dbReference>
<dbReference type="PROSITE" id="PS51257">
    <property type="entry name" value="PROKAR_LIPOPROTEIN"/>
    <property type="match status" value="1"/>
</dbReference>
<gene>
    <name evidence="3" type="ORF">theurythT_03280</name>
</gene>
<dbReference type="Gene3D" id="3.30.160.670">
    <property type="match status" value="1"/>
</dbReference>
<evidence type="ECO:0000256" key="1">
    <source>
        <dbReference type="SAM" id="SignalP"/>
    </source>
</evidence>
<feature type="signal peptide" evidence="1">
    <location>
        <begin position="1"/>
        <end position="25"/>
    </location>
</feature>
<proteinExistence type="predicted"/>
<comment type="caution">
    <text evidence="3">The sequence shown here is derived from an EMBL/GenBank/DDBJ whole genome shotgun (WGS) entry which is preliminary data.</text>
</comment>
<feature type="chain" id="PRO_5047008511" description="DUF4136 domain-containing protein" evidence="1">
    <location>
        <begin position="26"/>
        <end position="197"/>
    </location>
</feature>